<dbReference type="Proteomes" id="UP001165524">
    <property type="component" value="Unassembled WGS sequence"/>
</dbReference>
<keyword evidence="2" id="KW-1185">Reference proteome</keyword>
<dbReference type="RefSeq" id="WP_246952245.1">
    <property type="nucleotide sequence ID" value="NZ_JALKII010000006.1"/>
</dbReference>
<reference evidence="1" key="1">
    <citation type="submission" date="2022-04" db="EMBL/GenBank/DDBJ databases">
        <title>Alcanivorax sp. CY1518 draft genome sequence.</title>
        <authorList>
            <person name="Zhao G."/>
            <person name="An M."/>
        </authorList>
    </citation>
    <scope>NUCLEOTIDE SEQUENCE</scope>
    <source>
        <strain evidence="1">CY1518</strain>
    </source>
</reference>
<evidence type="ECO:0000313" key="2">
    <source>
        <dbReference type="Proteomes" id="UP001165524"/>
    </source>
</evidence>
<accession>A0ABT0E8S7</accession>
<sequence length="178" mass="20856">MRDQLKGLTEKQYWVYGITESDFDHAVELVREMIDARTEQYEKEAAKVRKESPDVADDILDDVAYYRYTDNQYLWQFALWRLQGLIEAVIAHQLIIDGKKLFGLKAKLEALQAGGYTIEPKEIQELLLWANLRNALSHAPPEQFRPAPLREEDIVDYLAFVKGLYLRWEKERRNAPKA</sequence>
<evidence type="ECO:0000313" key="1">
    <source>
        <dbReference type="EMBL" id="MCK0538032.1"/>
    </source>
</evidence>
<name>A0ABT0E8S7_9GAMM</name>
<comment type="caution">
    <text evidence="1">The sequence shown here is derived from an EMBL/GenBank/DDBJ whole genome shotgun (WGS) entry which is preliminary data.</text>
</comment>
<organism evidence="1 2">
    <name type="scientific">Alcanivorax quisquiliarum</name>
    <dbReference type="NCBI Taxonomy" id="2933565"/>
    <lineage>
        <taxon>Bacteria</taxon>
        <taxon>Pseudomonadati</taxon>
        <taxon>Pseudomonadota</taxon>
        <taxon>Gammaproteobacteria</taxon>
        <taxon>Oceanospirillales</taxon>
        <taxon>Alcanivoracaceae</taxon>
        <taxon>Alcanivorax</taxon>
    </lineage>
</organism>
<gene>
    <name evidence="1" type="ORF">MU846_09945</name>
</gene>
<protein>
    <recommendedName>
        <fullName evidence="3">DUF4145 domain-containing protein</fullName>
    </recommendedName>
</protein>
<dbReference type="EMBL" id="JALKII010000006">
    <property type="protein sequence ID" value="MCK0538032.1"/>
    <property type="molecule type" value="Genomic_DNA"/>
</dbReference>
<proteinExistence type="predicted"/>
<evidence type="ECO:0008006" key="3">
    <source>
        <dbReference type="Google" id="ProtNLM"/>
    </source>
</evidence>